<dbReference type="AlphaFoldDB" id="A0A225VRY0"/>
<keyword evidence="1" id="KW-0812">Transmembrane</keyword>
<reference evidence="3" key="1">
    <citation type="submission" date="2017-03" db="EMBL/GenBank/DDBJ databases">
        <title>Phytopthora megakarya and P. palmivora, two closely related causual agents of cacao black pod achieved similar genome size and gene model numbers by different mechanisms.</title>
        <authorList>
            <person name="Ali S."/>
            <person name="Shao J."/>
            <person name="Larry D.J."/>
            <person name="Kronmiller B."/>
            <person name="Shen D."/>
            <person name="Strem M.D."/>
            <person name="Melnick R.L."/>
            <person name="Guiltinan M.J."/>
            <person name="Tyler B.M."/>
            <person name="Meinhardt L.W."/>
            <person name="Bailey B.A."/>
        </authorList>
    </citation>
    <scope>NUCLEOTIDE SEQUENCE [LARGE SCALE GENOMIC DNA]</scope>
    <source>
        <strain evidence="3">zdho120</strain>
    </source>
</reference>
<name>A0A225VRY0_9STRA</name>
<organism evidence="2 3">
    <name type="scientific">Phytophthora megakarya</name>
    <dbReference type="NCBI Taxonomy" id="4795"/>
    <lineage>
        <taxon>Eukaryota</taxon>
        <taxon>Sar</taxon>
        <taxon>Stramenopiles</taxon>
        <taxon>Oomycota</taxon>
        <taxon>Peronosporomycetes</taxon>
        <taxon>Peronosporales</taxon>
        <taxon>Peronosporaceae</taxon>
        <taxon>Phytophthora</taxon>
    </lineage>
</organism>
<evidence type="ECO:0000313" key="2">
    <source>
        <dbReference type="EMBL" id="OWZ07658.1"/>
    </source>
</evidence>
<keyword evidence="1" id="KW-1133">Transmembrane helix</keyword>
<feature type="transmembrane region" description="Helical" evidence="1">
    <location>
        <begin position="21"/>
        <end position="39"/>
    </location>
</feature>
<sequence>MPSTRWATKQRSYTTQDKREALRLAAVVGAKAVATVLGYPPHWVRQHDAILRFRGAQTSKSLKDQGREEMIPFAHGLLTFMKDVRREGEVS</sequence>
<keyword evidence="3" id="KW-1185">Reference proteome</keyword>
<dbReference type="OrthoDB" id="94247at2759"/>
<comment type="caution">
    <text evidence="2">The sequence shown here is derived from an EMBL/GenBank/DDBJ whole genome shotgun (WGS) entry which is preliminary data.</text>
</comment>
<evidence type="ECO:0000256" key="1">
    <source>
        <dbReference type="SAM" id="Phobius"/>
    </source>
</evidence>
<evidence type="ECO:0000313" key="3">
    <source>
        <dbReference type="Proteomes" id="UP000198211"/>
    </source>
</evidence>
<accession>A0A225VRY0</accession>
<dbReference type="Proteomes" id="UP000198211">
    <property type="component" value="Unassembled WGS sequence"/>
</dbReference>
<keyword evidence="1" id="KW-0472">Membrane</keyword>
<dbReference type="STRING" id="4795.A0A225VRY0"/>
<dbReference type="EMBL" id="NBNE01003451">
    <property type="protein sequence ID" value="OWZ07658.1"/>
    <property type="molecule type" value="Genomic_DNA"/>
</dbReference>
<protein>
    <submittedName>
        <fullName evidence="2">Uncharacterized protein</fullName>
    </submittedName>
</protein>
<gene>
    <name evidence="2" type="ORF">PHMEG_00019925</name>
</gene>
<proteinExistence type="predicted"/>